<comment type="caution">
    <text evidence="8">The sequence shown here is derived from an EMBL/GenBank/DDBJ whole genome shotgun (WGS) entry which is preliminary data.</text>
</comment>
<keyword evidence="9" id="KW-1185">Reference proteome</keyword>
<evidence type="ECO:0000313" key="8">
    <source>
        <dbReference type="EMBL" id="KAK3092797.1"/>
    </source>
</evidence>
<dbReference type="PANTHER" id="PTHR12933">
    <property type="entry name" value="ORF PROTEIN-RELATED"/>
    <property type="match status" value="1"/>
</dbReference>
<evidence type="ECO:0000313" key="9">
    <source>
        <dbReference type="Proteomes" id="UP001186944"/>
    </source>
</evidence>
<dbReference type="InterPro" id="IPR010678">
    <property type="entry name" value="UTP25"/>
</dbReference>
<evidence type="ECO:0000256" key="1">
    <source>
        <dbReference type="ARBA" id="ARBA00004604"/>
    </source>
</evidence>
<dbReference type="GO" id="GO:0032040">
    <property type="term" value="C:small-subunit processome"/>
    <property type="evidence" value="ECO:0007669"/>
    <property type="project" value="TreeGrafter"/>
</dbReference>
<evidence type="ECO:0000256" key="4">
    <source>
        <dbReference type="ARBA" id="ARBA00024421"/>
    </source>
</evidence>
<dbReference type="GO" id="GO:0034511">
    <property type="term" value="F:U3 snoRNA binding"/>
    <property type="evidence" value="ECO:0007669"/>
    <property type="project" value="InterPro"/>
</dbReference>
<dbReference type="GO" id="GO:0019843">
    <property type="term" value="F:rRNA binding"/>
    <property type="evidence" value="ECO:0007669"/>
    <property type="project" value="TreeGrafter"/>
</dbReference>
<evidence type="ECO:0000259" key="7">
    <source>
        <dbReference type="Pfam" id="PF22916"/>
    </source>
</evidence>
<dbReference type="EMBL" id="VSWD01000009">
    <property type="protein sequence ID" value="KAK3092797.1"/>
    <property type="molecule type" value="Genomic_DNA"/>
</dbReference>
<evidence type="ECO:0000256" key="5">
    <source>
        <dbReference type="ARBA" id="ARBA00032325"/>
    </source>
</evidence>
<name>A0AA88XVU1_PINIB</name>
<dbReference type="Gene3D" id="3.40.50.300">
    <property type="entry name" value="P-loop containing nucleotide triphosphate hydrolases"/>
    <property type="match status" value="1"/>
</dbReference>
<dbReference type="AlphaFoldDB" id="A0AA88XVU1"/>
<feature type="domain" description="UTP25 NTP hydrolase-like" evidence="7">
    <location>
        <begin position="46"/>
        <end position="292"/>
    </location>
</feature>
<organism evidence="8 9">
    <name type="scientific">Pinctada imbricata</name>
    <name type="common">Atlantic pearl-oyster</name>
    <name type="synonym">Pinctada martensii</name>
    <dbReference type="NCBI Taxonomy" id="66713"/>
    <lineage>
        <taxon>Eukaryota</taxon>
        <taxon>Metazoa</taxon>
        <taxon>Spiralia</taxon>
        <taxon>Lophotrochozoa</taxon>
        <taxon>Mollusca</taxon>
        <taxon>Bivalvia</taxon>
        <taxon>Autobranchia</taxon>
        <taxon>Pteriomorphia</taxon>
        <taxon>Pterioida</taxon>
        <taxon>Pterioidea</taxon>
        <taxon>Pteriidae</taxon>
        <taxon>Pinctada</taxon>
    </lineage>
</organism>
<keyword evidence="3" id="KW-0539">Nucleus</keyword>
<proteinExistence type="inferred from homology"/>
<dbReference type="PANTHER" id="PTHR12933:SF0">
    <property type="entry name" value="U3 SMALL NUCLEOLAR RNA-ASSOCIATED PROTEIN 25 HOMOLOG"/>
    <property type="match status" value="1"/>
</dbReference>
<dbReference type="InterPro" id="IPR053940">
    <property type="entry name" value="UTP25_NTPase-like"/>
</dbReference>
<sequence>MFGVSRASAGAPRDPCKYLWCTVHLTKAETRAKVQKGAKTWEEKVEDLYYPERTIGNGEEIRLVYCLHALNHVLKMFVYSRDYRDQGLTRPKVLIVLPFRDSALRVVNIMTSLLMSSDQSLISNKKRFQTEFGEENPTEKKGFKPEDYEKTFVGNIDDHFRIGLGVAKKTLKLYTKFYSSDIILASPLGLRTIIGAEGDKERDYDFLNSIEMLIFDQTDVFLMQNWDHITQLLSHLHLQPQEAHDVDFSRVRMWTLNGWSKFYRQTLIFSSLASPELNSLFNKHCNNYAGKIMVHKKETAGTISQIVTQLPQALPHHKDPVMSQTCIYIPSYFDFVRLRNYFAREEIDFVHISEYKVRGIRHIIFYELPLYPHFYSEFCNMLQDTRNRTDKEAITCTVIYSQYDAQRLSGVVGNQRAGHMINSAKNVHMFVTGENT</sequence>
<comment type="subcellular location">
    <subcellularLocation>
        <location evidence="1">Nucleus</location>
        <location evidence="1">Nucleolus</location>
    </subcellularLocation>
</comment>
<evidence type="ECO:0000256" key="2">
    <source>
        <dbReference type="ARBA" id="ARBA00009223"/>
    </source>
</evidence>
<comment type="similarity">
    <text evidence="2">Belongs to the UTP25 family.</text>
</comment>
<reference evidence="8" key="1">
    <citation type="submission" date="2019-08" db="EMBL/GenBank/DDBJ databases">
        <title>The improved chromosome-level genome for the pearl oyster Pinctada fucata martensii using PacBio sequencing and Hi-C.</title>
        <authorList>
            <person name="Zheng Z."/>
        </authorList>
    </citation>
    <scope>NUCLEOTIDE SEQUENCE</scope>
    <source>
        <strain evidence="8">ZZ-2019</strain>
        <tissue evidence="8">Adductor muscle</tissue>
    </source>
</reference>
<dbReference type="GO" id="GO:0000462">
    <property type="term" value="P:maturation of SSU-rRNA from tricistronic rRNA transcript (SSU-rRNA, 5.8S rRNA, LSU-rRNA)"/>
    <property type="evidence" value="ECO:0007669"/>
    <property type="project" value="TreeGrafter"/>
</dbReference>
<dbReference type="Pfam" id="PF22916">
    <property type="entry name" value="UTP25_NTPase-like"/>
    <property type="match status" value="1"/>
</dbReference>
<evidence type="ECO:0000256" key="3">
    <source>
        <dbReference type="ARBA" id="ARBA00023242"/>
    </source>
</evidence>
<feature type="domain" description="UTP25 C-terminal" evidence="6">
    <location>
        <begin position="355"/>
        <end position="430"/>
    </location>
</feature>
<dbReference type="Proteomes" id="UP001186944">
    <property type="component" value="Unassembled WGS sequence"/>
</dbReference>
<protein>
    <recommendedName>
        <fullName evidence="4">U3 small nucleolar RNA-associated protein 25 homolog</fullName>
    </recommendedName>
    <alternativeName>
        <fullName evidence="5">UTP25 small subunit processor component</fullName>
    </alternativeName>
</protein>
<dbReference type="InterPro" id="IPR027417">
    <property type="entry name" value="P-loop_NTPase"/>
</dbReference>
<gene>
    <name evidence="8" type="ORF">FSP39_007305</name>
</gene>
<accession>A0AA88XVU1</accession>
<dbReference type="InterPro" id="IPR053939">
    <property type="entry name" value="UTP25_C"/>
</dbReference>
<dbReference type="Pfam" id="PF06862">
    <property type="entry name" value="Utp25_C"/>
    <property type="match status" value="1"/>
</dbReference>
<evidence type="ECO:0000259" key="6">
    <source>
        <dbReference type="Pfam" id="PF06862"/>
    </source>
</evidence>